<keyword evidence="3 6" id="KW-0479">Metal-binding</keyword>
<dbReference type="SUPFAM" id="SSF53850">
    <property type="entry name" value="Periplasmic binding protein-like II"/>
    <property type="match status" value="1"/>
</dbReference>
<dbReference type="PIRSF" id="PIRSF004846">
    <property type="entry name" value="ModA"/>
    <property type="match status" value="1"/>
</dbReference>
<accession>A0A9X1B408</accession>
<evidence type="ECO:0000256" key="4">
    <source>
        <dbReference type="ARBA" id="ARBA00022729"/>
    </source>
</evidence>
<dbReference type="GO" id="GO:1901359">
    <property type="term" value="F:tungstate binding"/>
    <property type="evidence" value="ECO:0007669"/>
    <property type="project" value="UniProtKB-ARBA"/>
</dbReference>
<organism evidence="8 9">
    <name type="scientific">Lamprobacter modestohalophilus</name>
    <dbReference type="NCBI Taxonomy" id="1064514"/>
    <lineage>
        <taxon>Bacteria</taxon>
        <taxon>Pseudomonadati</taxon>
        <taxon>Pseudomonadota</taxon>
        <taxon>Gammaproteobacteria</taxon>
        <taxon>Chromatiales</taxon>
        <taxon>Chromatiaceae</taxon>
        <taxon>Lamprobacter</taxon>
    </lineage>
</organism>
<name>A0A9X1B408_9GAMM</name>
<comment type="caution">
    <text evidence="8">The sequence shown here is derived from an EMBL/GenBank/DDBJ whole genome shotgun (WGS) entry which is preliminary data.</text>
</comment>
<dbReference type="InterPro" id="IPR050682">
    <property type="entry name" value="ModA/WtpA"/>
</dbReference>
<comment type="subunit">
    <text evidence="5">The complex is composed of two ATP-binding proteins (ModC), two transmembrane proteins (ModB) and a solute-binding protein (ModA).</text>
</comment>
<feature type="chain" id="PRO_5040888344" evidence="7">
    <location>
        <begin position="22"/>
        <end position="250"/>
    </location>
</feature>
<evidence type="ECO:0000256" key="1">
    <source>
        <dbReference type="ARBA" id="ARBA00009175"/>
    </source>
</evidence>
<dbReference type="EMBL" id="NRRY01000015">
    <property type="protein sequence ID" value="MBK1618958.1"/>
    <property type="molecule type" value="Genomic_DNA"/>
</dbReference>
<feature type="binding site" evidence="6">
    <location>
        <position position="58"/>
    </location>
    <ligand>
        <name>molybdate</name>
        <dbReference type="ChEBI" id="CHEBI:36264"/>
    </ligand>
</feature>
<dbReference type="GO" id="GO:0030973">
    <property type="term" value="F:molybdate ion binding"/>
    <property type="evidence" value="ECO:0007669"/>
    <property type="project" value="InterPro"/>
</dbReference>
<dbReference type="AlphaFoldDB" id="A0A9X1B408"/>
<evidence type="ECO:0000256" key="3">
    <source>
        <dbReference type="ARBA" id="ARBA00022723"/>
    </source>
</evidence>
<evidence type="ECO:0000256" key="5">
    <source>
        <dbReference type="ARBA" id="ARBA00062515"/>
    </source>
</evidence>
<dbReference type="NCBIfam" id="TIGR01256">
    <property type="entry name" value="modA"/>
    <property type="match status" value="1"/>
</dbReference>
<keyword evidence="2 6" id="KW-0500">Molybdenum</keyword>
<dbReference type="Pfam" id="PF13531">
    <property type="entry name" value="SBP_bac_11"/>
    <property type="match status" value="1"/>
</dbReference>
<reference evidence="8 9" key="1">
    <citation type="journal article" date="2020" name="Microorganisms">
        <title>Osmotic Adaptation and Compatible Solute Biosynthesis of Phototrophic Bacteria as Revealed from Genome Analyses.</title>
        <authorList>
            <person name="Imhoff J.F."/>
            <person name="Rahn T."/>
            <person name="Kunzel S."/>
            <person name="Keller A."/>
            <person name="Neulinger S.C."/>
        </authorList>
    </citation>
    <scope>NUCLEOTIDE SEQUENCE [LARGE SCALE GENOMIC DNA]</scope>
    <source>
        <strain evidence="8 9">DSM 25653</strain>
    </source>
</reference>
<dbReference type="PANTHER" id="PTHR30632:SF14">
    <property type="entry name" value="TUNGSTATE_MOLYBDATE_CHROMATE-BINDING PROTEIN MODA"/>
    <property type="match status" value="1"/>
</dbReference>
<dbReference type="InterPro" id="IPR005950">
    <property type="entry name" value="ModA"/>
</dbReference>
<evidence type="ECO:0000313" key="8">
    <source>
        <dbReference type="EMBL" id="MBK1618958.1"/>
    </source>
</evidence>
<dbReference type="FunFam" id="3.40.190.10:FF:000035">
    <property type="entry name" value="Molybdate ABC transporter substrate-binding protein"/>
    <property type="match status" value="1"/>
</dbReference>
<dbReference type="CDD" id="cd13539">
    <property type="entry name" value="PBP2_AvModA"/>
    <property type="match status" value="1"/>
</dbReference>
<dbReference type="GO" id="GO:0046872">
    <property type="term" value="F:metal ion binding"/>
    <property type="evidence" value="ECO:0007669"/>
    <property type="project" value="UniProtKB-KW"/>
</dbReference>
<proteinExistence type="inferred from homology"/>
<sequence length="250" mass="26434">MQPIRPVLFAVSLLASGSVSAAEAQIAVASNFTAPMKAIIASFEQDSGHIVKASYGSTGKLYAQIKNGAPFEALLAADQERPQLLEEQGLGVPGSRYTYSIGALVLWSADANKVEDGAALLKSGDFNKLSIANPKLAPYGEASIETLEALGLKADVEPKLVMGENIAQTYQFVDTGNADIGFVALSQVMKDGEIVKGSGWIVPSEMHAPISQDALILNSGQDNPAVTELFAYLKGEKAEAIIHDFGYETE</sequence>
<evidence type="ECO:0000256" key="7">
    <source>
        <dbReference type="SAM" id="SignalP"/>
    </source>
</evidence>
<gene>
    <name evidence="8" type="primary">modA</name>
    <name evidence="8" type="ORF">CKO42_11050</name>
</gene>
<evidence type="ECO:0000313" key="9">
    <source>
        <dbReference type="Proteomes" id="UP001138768"/>
    </source>
</evidence>
<evidence type="ECO:0000256" key="6">
    <source>
        <dbReference type="PIRSR" id="PIRSR004846-1"/>
    </source>
</evidence>
<evidence type="ECO:0000256" key="2">
    <source>
        <dbReference type="ARBA" id="ARBA00022505"/>
    </source>
</evidence>
<dbReference type="InterPro" id="IPR044084">
    <property type="entry name" value="AvModA-like_subst-bd"/>
</dbReference>
<dbReference type="Proteomes" id="UP001138768">
    <property type="component" value="Unassembled WGS sequence"/>
</dbReference>
<keyword evidence="9" id="KW-1185">Reference proteome</keyword>
<feature type="signal peptide" evidence="7">
    <location>
        <begin position="1"/>
        <end position="21"/>
    </location>
</feature>
<dbReference type="RefSeq" id="WP_200243615.1">
    <property type="nucleotide sequence ID" value="NZ_NRRY01000015.1"/>
</dbReference>
<protein>
    <submittedName>
        <fullName evidence="8">Molybdate ABC transporter substrate-binding protein</fullName>
    </submittedName>
</protein>
<dbReference type="GO" id="GO:0015689">
    <property type="term" value="P:molybdate ion transport"/>
    <property type="evidence" value="ECO:0007669"/>
    <property type="project" value="InterPro"/>
</dbReference>
<dbReference type="PANTHER" id="PTHR30632">
    <property type="entry name" value="MOLYBDATE-BINDING PERIPLASMIC PROTEIN"/>
    <property type="match status" value="1"/>
</dbReference>
<keyword evidence="4 7" id="KW-0732">Signal</keyword>
<feature type="binding site" evidence="6">
    <location>
        <position position="166"/>
    </location>
    <ligand>
        <name>molybdate</name>
        <dbReference type="ChEBI" id="CHEBI:36264"/>
    </ligand>
</feature>
<comment type="similarity">
    <text evidence="1">Belongs to the bacterial solute-binding protein ModA family.</text>
</comment>
<dbReference type="Gene3D" id="3.40.190.10">
    <property type="entry name" value="Periplasmic binding protein-like II"/>
    <property type="match status" value="2"/>
</dbReference>